<dbReference type="SFLD" id="SFLDG01082">
    <property type="entry name" value="B12-binding_domain_containing"/>
    <property type="match status" value="1"/>
</dbReference>
<feature type="domain" description="Radical SAM core" evidence="1">
    <location>
        <begin position="224"/>
        <end position="463"/>
    </location>
</feature>
<dbReference type="HOGENOM" id="CLU_011543_3_3_7"/>
<name>W4LWK3_ENTF1</name>
<dbReference type="PROSITE" id="PS51918">
    <property type="entry name" value="RADICAL_SAM"/>
    <property type="match status" value="1"/>
</dbReference>
<dbReference type="InterPro" id="IPR023404">
    <property type="entry name" value="rSAM_horseshoe"/>
</dbReference>
<gene>
    <name evidence="2" type="ORF">ETSY1_04640</name>
</gene>
<evidence type="ECO:0000259" key="1">
    <source>
        <dbReference type="PROSITE" id="PS51918"/>
    </source>
</evidence>
<dbReference type="InterPro" id="IPR007197">
    <property type="entry name" value="rSAM"/>
</dbReference>
<evidence type="ECO:0000313" key="3">
    <source>
        <dbReference type="Proteomes" id="UP000019141"/>
    </source>
</evidence>
<dbReference type="SFLD" id="SFLDS00029">
    <property type="entry name" value="Radical_SAM"/>
    <property type="match status" value="1"/>
</dbReference>
<dbReference type="InterPro" id="IPR045784">
    <property type="entry name" value="Radical_SAM_N2"/>
</dbReference>
<sequence length="553" mass="62357">MQYDMRQLNYRRLQGERGTITKNAGQVRLRFALAYPNTYFVGMSNLGLQTMYRVINQRADTVCERVFLPDGPLGESQLLSFESQRPVRDFHILGFSVSYENDYVNLLQMLEYARIPLLAAERDERHPLILVGGAVTYINPEPLADFADLMIIGDGEEAIHDYLDLAVDGLSQARDRHFRHAAAIPGLYVPSLQRETHEAQPLAPRKITDLSQWPAYSSLLTEETEFSNTLLLEITRGCPWKCRFCTVGYVYPKFRQLPAETVLGLVEAQRQRDCQAGLDPIGKVGLISSATGDYRHLATVSQGLVDLGVSIGISSLRMDRMPDVLIDCMVRSGVRSCTVAPEAGSERLRQFIRKDMTEADILTGVERLLDAGMRNLKLYSMIGLPTETDADVQELIALAFKIWDRMKRSGRARGALGTLTLSVNPFVPKPATPLQWCAMAPRRAIEAKLQTLRQAIRKESHIRLKHESLKSAYLEAILARGDRSMSGFLLEVHRQQGNWRRAAKRLDFDVEQFVGQAIGTETPLAWDFLAGERQRQRLHREHGRALALPLVPE</sequence>
<accession>W4LWK3</accession>
<dbReference type="PANTHER" id="PTHR42731:SF5">
    <property type="entry name" value="RADICAL SAM DOMAIN PROTEIN"/>
    <property type="match status" value="1"/>
</dbReference>
<dbReference type="PANTHER" id="PTHR42731">
    <property type="entry name" value="SLL1084 PROTEIN"/>
    <property type="match status" value="1"/>
</dbReference>
<evidence type="ECO:0000313" key="2">
    <source>
        <dbReference type="EMBL" id="ETX02146.1"/>
    </source>
</evidence>
<dbReference type="InterPro" id="IPR058240">
    <property type="entry name" value="rSAM_sf"/>
</dbReference>
<dbReference type="Gene3D" id="3.80.30.20">
    <property type="entry name" value="tm_1862 like domain"/>
    <property type="match status" value="1"/>
</dbReference>
<organism evidence="2 3">
    <name type="scientific">Entotheonella factor</name>
    <dbReference type="NCBI Taxonomy" id="1429438"/>
    <lineage>
        <taxon>Bacteria</taxon>
        <taxon>Pseudomonadati</taxon>
        <taxon>Nitrospinota/Tectimicrobiota group</taxon>
        <taxon>Candidatus Tectimicrobiota</taxon>
        <taxon>Candidatus Entotheonellia</taxon>
        <taxon>Candidatus Entotheonellales</taxon>
        <taxon>Candidatus Entotheonellaceae</taxon>
        <taxon>Candidatus Entotheonella</taxon>
    </lineage>
</organism>
<dbReference type="Pfam" id="PF04055">
    <property type="entry name" value="Radical_SAM"/>
    <property type="match status" value="1"/>
</dbReference>
<dbReference type="GO" id="GO:0051536">
    <property type="term" value="F:iron-sulfur cluster binding"/>
    <property type="evidence" value="ECO:0007669"/>
    <property type="project" value="InterPro"/>
</dbReference>
<proteinExistence type="predicted"/>
<dbReference type="Pfam" id="PF19864">
    <property type="entry name" value="Radical_SAM_N2"/>
    <property type="match status" value="1"/>
</dbReference>
<keyword evidence="3" id="KW-1185">Reference proteome</keyword>
<dbReference type="GO" id="GO:0003824">
    <property type="term" value="F:catalytic activity"/>
    <property type="evidence" value="ECO:0007669"/>
    <property type="project" value="InterPro"/>
</dbReference>
<reference evidence="2 3" key="1">
    <citation type="journal article" date="2014" name="Nature">
        <title>An environmental bacterial taxon with a large and distinct metabolic repertoire.</title>
        <authorList>
            <person name="Wilson M.C."/>
            <person name="Mori T."/>
            <person name="Ruckert C."/>
            <person name="Uria A.R."/>
            <person name="Helf M.J."/>
            <person name="Takada K."/>
            <person name="Gernert C."/>
            <person name="Steffens U.A."/>
            <person name="Heycke N."/>
            <person name="Schmitt S."/>
            <person name="Rinke C."/>
            <person name="Helfrich E.J."/>
            <person name="Brachmann A.O."/>
            <person name="Gurgui C."/>
            <person name="Wakimoto T."/>
            <person name="Kracht M."/>
            <person name="Crusemann M."/>
            <person name="Hentschel U."/>
            <person name="Abe I."/>
            <person name="Matsunaga S."/>
            <person name="Kalinowski J."/>
            <person name="Takeyama H."/>
            <person name="Piel J."/>
        </authorList>
    </citation>
    <scope>NUCLEOTIDE SEQUENCE [LARGE SCALE GENOMIC DNA]</scope>
    <source>
        <strain evidence="3">TSY1</strain>
    </source>
</reference>
<dbReference type="EMBL" id="AZHW01000173">
    <property type="protein sequence ID" value="ETX02146.1"/>
    <property type="molecule type" value="Genomic_DNA"/>
</dbReference>
<dbReference type="InterPro" id="IPR006638">
    <property type="entry name" value="Elp3/MiaA/NifB-like_rSAM"/>
</dbReference>
<dbReference type="CDD" id="cd01335">
    <property type="entry name" value="Radical_SAM"/>
    <property type="match status" value="1"/>
</dbReference>
<protein>
    <recommendedName>
        <fullName evidence="1">Radical SAM core domain-containing protein</fullName>
    </recommendedName>
</protein>
<dbReference type="Proteomes" id="UP000019141">
    <property type="component" value="Unassembled WGS sequence"/>
</dbReference>
<dbReference type="SUPFAM" id="SSF102114">
    <property type="entry name" value="Radical SAM enzymes"/>
    <property type="match status" value="1"/>
</dbReference>
<dbReference type="PATRIC" id="fig|1429438.4.peg.1077"/>
<dbReference type="SMART" id="SM00729">
    <property type="entry name" value="Elp3"/>
    <property type="match status" value="1"/>
</dbReference>
<comment type="caution">
    <text evidence="2">The sequence shown here is derived from an EMBL/GenBank/DDBJ whole genome shotgun (WGS) entry which is preliminary data.</text>
</comment>
<dbReference type="AlphaFoldDB" id="W4LWK3"/>